<dbReference type="InterPro" id="IPR025232">
    <property type="entry name" value="DUF4174"/>
</dbReference>
<dbReference type="EMBL" id="CP129970">
    <property type="protein sequence ID" value="WKK83805.2"/>
    <property type="molecule type" value="Genomic_DNA"/>
</dbReference>
<name>A0AA49GEB5_9BACT</name>
<evidence type="ECO:0000256" key="1">
    <source>
        <dbReference type="ARBA" id="ARBA00022729"/>
    </source>
</evidence>
<evidence type="ECO:0000313" key="4">
    <source>
        <dbReference type="Proteomes" id="UP001244443"/>
    </source>
</evidence>
<feature type="domain" description="DUF4174" evidence="2">
    <location>
        <begin position="24"/>
        <end position="140"/>
    </location>
</feature>
<keyword evidence="4" id="KW-1185">Reference proteome</keyword>
<dbReference type="Proteomes" id="UP001244443">
    <property type="component" value="Chromosome"/>
</dbReference>
<evidence type="ECO:0000313" key="3">
    <source>
        <dbReference type="EMBL" id="WKK83805.2"/>
    </source>
</evidence>
<accession>A0AA49GEB5</accession>
<protein>
    <submittedName>
        <fullName evidence="3">DUF4174 domain-containing protein</fullName>
    </submittedName>
</protein>
<keyword evidence="1" id="KW-0732">Signal</keyword>
<sequence length="145" mass="17202">MRYLIITSLLFIYSNLSMAQIKQIEDFKWKNRVLVIYSNEYSTSLLDSQSEEIKSDLEEFKVRDLIVLILEDEIVKSLNLKKEQYLNYEQILERLNVNSEDGYQNILIGKDGGIKMRKDQPIKNEKLFATIDAMPMRKREMKDKN</sequence>
<reference evidence="3" key="1">
    <citation type="submission" date="2023-08" db="EMBL/GenBank/DDBJ databases">
        <title>Comparative genomics and taxonomic characterization of three novel marine species of genus Marivirga.</title>
        <authorList>
            <person name="Muhammad N."/>
            <person name="Kim S.-G."/>
        </authorList>
    </citation>
    <scope>NUCLEOTIDE SEQUENCE [LARGE SCALE GENOMIC DNA]</scope>
    <source>
        <strain evidence="3">ABR2-2</strain>
    </source>
</reference>
<dbReference type="RefSeq" id="WP_308357030.1">
    <property type="nucleotide sequence ID" value="NZ_CP129970.2"/>
</dbReference>
<dbReference type="AlphaFoldDB" id="A0AA49GEB5"/>
<gene>
    <name evidence="3" type="ORF">QYS48_16230</name>
</gene>
<dbReference type="Pfam" id="PF13778">
    <property type="entry name" value="DUF4174"/>
    <property type="match status" value="1"/>
</dbReference>
<proteinExistence type="predicted"/>
<organism evidence="3 4">
    <name type="scientific">Marivirga arenosa</name>
    <dbReference type="NCBI Taxonomy" id="3059076"/>
    <lineage>
        <taxon>Bacteria</taxon>
        <taxon>Pseudomonadati</taxon>
        <taxon>Bacteroidota</taxon>
        <taxon>Cytophagia</taxon>
        <taxon>Cytophagales</taxon>
        <taxon>Marivirgaceae</taxon>
        <taxon>Marivirga</taxon>
    </lineage>
</organism>
<evidence type="ECO:0000259" key="2">
    <source>
        <dbReference type="Pfam" id="PF13778"/>
    </source>
</evidence>